<dbReference type="PANTHER" id="PTHR12080:SF59">
    <property type="entry name" value="HEPATIC AND GLIAL CELL ADHESION MOLECULE"/>
    <property type="match status" value="1"/>
</dbReference>
<evidence type="ECO:0000259" key="7">
    <source>
        <dbReference type="PROSITE" id="PS50835"/>
    </source>
</evidence>
<dbReference type="Pfam" id="PF07679">
    <property type="entry name" value="I-set"/>
    <property type="match status" value="1"/>
</dbReference>
<feature type="chain" id="PRO_5004778044" description="Ig-like domain-containing protein" evidence="6">
    <location>
        <begin position="19"/>
        <end position="428"/>
    </location>
</feature>
<dbReference type="InterPro" id="IPR015631">
    <property type="entry name" value="CD2/SLAM_rcpt"/>
</dbReference>
<reference evidence="8" key="1">
    <citation type="journal article" date="2014" name="Nature">
        <title>Elephant shark genome provides unique insights into gnathostome evolution.</title>
        <authorList>
            <consortium name="International Elephant Shark Genome Sequencing Consortium"/>
            <person name="Venkatesh B."/>
            <person name="Lee A.P."/>
            <person name="Ravi V."/>
            <person name="Maurya A.K."/>
            <person name="Lian M.M."/>
            <person name="Swann J.B."/>
            <person name="Ohta Y."/>
            <person name="Flajnik M.F."/>
            <person name="Sutoh Y."/>
            <person name="Kasahara M."/>
            <person name="Hoon S."/>
            <person name="Gangu V."/>
            <person name="Roy S.W."/>
            <person name="Irimia M."/>
            <person name="Korzh V."/>
            <person name="Kondrychyn I."/>
            <person name="Lim Z.W."/>
            <person name="Tay B.H."/>
            <person name="Tohari S."/>
            <person name="Kong K.W."/>
            <person name="Ho S."/>
            <person name="Lorente-Galdos B."/>
            <person name="Quilez J."/>
            <person name="Marques-Bonet T."/>
            <person name="Raney B.J."/>
            <person name="Ingham P.W."/>
            <person name="Tay A."/>
            <person name="Hillier L.W."/>
            <person name="Minx P."/>
            <person name="Boehm T."/>
            <person name="Wilson R.K."/>
            <person name="Brenner S."/>
            <person name="Warren W.C."/>
        </authorList>
    </citation>
    <scope>NUCLEOTIDE SEQUENCE</scope>
    <source>
        <tissue evidence="8">Spleen</tissue>
    </source>
</reference>
<dbReference type="InterPro" id="IPR013098">
    <property type="entry name" value="Ig_I-set"/>
</dbReference>
<dbReference type="Pfam" id="PF07686">
    <property type="entry name" value="V-set"/>
    <property type="match status" value="1"/>
</dbReference>
<dbReference type="InterPro" id="IPR003598">
    <property type="entry name" value="Ig_sub2"/>
</dbReference>
<proteinExistence type="evidence at transcript level"/>
<evidence type="ECO:0000256" key="3">
    <source>
        <dbReference type="ARBA" id="ARBA00023136"/>
    </source>
</evidence>
<keyword evidence="3 5" id="KW-0472">Membrane</keyword>
<evidence type="ECO:0000256" key="2">
    <source>
        <dbReference type="ARBA" id="ARBA00022729"/>
    </source>
</evidence>
<feature type="transmembrane region" description="Helical" evidence="5">
    <location>
        <begin position="342"/>
        <end position="363"/>
    </location>
</feature>
<dbReference type="GO" id="GO:0016020">
    <property type="term" value="C:membrane"/>
    <property type="evidence" value="ECO:0007669"/>
    <property type="project" value="UniProtKB-SubCell"/>
</dbReference>
<feature type="transmembrane region" description="Helical" evidence="5">
    <location>
        <begin position="275"/>
        <end position="293"/>
    </location>
</feature>
<evidence type="ECO:0000313" key="8">
    <source>
        <dbReference type="EMBL" id="AFP02067.1"/>
    </source>
</evidence>
<dbReference type="GO" id="GO:0005911">
    <property type="term" value="C:cell-cell junction"/>
    <property type="evidence" value="ECO:0007669"/>
    <property type="project" value="TreeGrafter"/>
</dbReference>
<comment type="subcellular location">
    <subcellularLocation>
        <location evidence="1">Membrane</location>
    </subcellularLocation>
</comment>
<dbReference type="EMBL" id="JW869549">
    <property type="protein sequence ID" value="AFP02067.1"/>
    <property type="molecule type" value="mRNA"/>
</dbReference>
<keyword evidence="4" id="KW-0325">Glycoprotein</keyword>
<organism evidence="8">
    <name type="scientific">Callorhinchus milii</name>
    <name type="common">Ghost shark</name>
    <dbReference type="NCBI Taxonomy" id="7868"/>
    <lineage>
        <taxon>Eukaryota</taxon>
        <taxon>Metazoa</taxon>
        <taxon>Chordata</taxon>
        <taxon>Craniata</taxon>
        <taxon>Vertebrata</taxon>
        <taxon>Chondrichthyes</taxon>
        <taxon>Holocephali</taxon>
        <taxon>Chimaeriformes</taxon>
        <taxon>Callorhinchidae</taxon>
        <taxon>Callorhinchus</taxon>
    </lineage>
</organism>
<dbReference type="SMART" id="SM00409">
    <property type="entry name" value="IG"/>
    <property type="match status" value="2"/>
</dbReference>
<evidence type="ECO:0000256" key="6">
    <source>
        <dbReference type="SAM" id="SignalP"/>
    </source>
</evidence>
<dbReference type="PANTHER" id="PTHR12080">
    <property type="entry name" value="SIGNALING LYMPHOCYTIC ACTIVATION MOLECULE"/>
    <property type="match status" value="1"/>
</dbReference>
<dbReference type="InterPro" id="IPR036179">
    <property type="entry name" value="Ig-like_dom_sf"/>
</dbReference>
<feature type="transmembrane region" description="Helical" evidence="5">
    <location>
        <begin position="299"/>
        <end position="321"/>
    </location>
</feature>
<dbReference type="SMART" id="SM00408">
    <property type="entry name" value="IGc2"/>
    <property type="match status" value="1"/>
</dbReference>
<dbReference type="Gene3D" id="2.60.40.10">
    <property type="entry name" value="Immunoglobulins"/>
    <property type="match status" value="2"/>
</dbReference>
<protein>
    <recommendedName>
        <fullName evidence="7">Ig-like domain-containing protein</fullName>
    </recommendedName>
</protein>
<name>V9KU54_CALMI</name>
<feature type="transmembrane region" description="Helical" evidence="5">
    <location>
        <begin position="383"/>
        <end position="405"/>
    </location>
</feature>
<evidence type="ECO:0000256" key="5">
    <source>
        <dbReference type="SAM" id="Phobius"/>
    </source>
</evidence>
<dbReference type="SUPFAM" id="SSF48726">
    <property type="entry name" value="Immunoglobulin"/>
    <property type="match status" value="2"/>
</dbReference>
<feature type="transmembrane region" description="Helical" evidence="5">
    <location>
        <begin position="231"/>
        <end position="254"/>
    </location>
</feature>
<accession>V9KU54</accession>
<evidence type="ECO:0000256" key="1">
    <source>
        <dbReference type="ARBA" id="ARBA00004370"/>
    </source>
</evidence>
<sequence length="428" mass="47694">MSIPGTFLLVILASASFSSQDGALITAAEGREMRLVYAFNSSVLLLGFTEEDLIDKNIIQWHFSKADISLPILDYYIKSKTLTKTELYKNRVDFNESNGSILLKHLQISDSGKYQIKVNLENSMEKIIHLDVFVPLSNPFIVVNSSYVGTTVELSCKVLMGDATDIYWMKEEQKLFGDDRLRLMDDNRSLVIAEAEKWDCGIYTCVMGNSLGQTNHSYHLVIYGLTISHKVILAGSAIAFLCALMSFTGIAFLCNQSNKEQLDIKVQNKIFFTHHTLAISSLIALICAFIFQLKVSGPSAIILVPLVIIIVVIIIVTISTLEITKCCMKHFTNIRKNNIFRVLKDVAVPFSDLLTIAISLVLLIEIFKTADKGCSLKADIQNIVAPVAIIFSLIALTLIVFFGLYNKRQNRNNDAEDQNGEEVVCLQA</sequence>
<keyword evidence="5" id="KW-1133">Transmembrane helix</keyword>
<dbReference type="InterPro" id="IPR007110">
    <property type="entry name" value="Ig-like_dom"/>
</dbReference>
<dbReference type="PROSITE" id="PS50835">
    <property type="entry name" value="IG_LIKE"/>
    <property type="match status" value="1"/>
</dbReference>
<dbReference type="InterPro" id="IPR013783">
    <property type="entry name" value="Ig-like_fold"/>
</dbReference>
<dbReference type="InterPro" id="IPR003599">
    <property type="entry name" value="Ig_sub"/>
</dbReference>
<keyword evidence="5" id="KW-0812">Transmembrane</keyword>
<feature type="domain" description="Ig-like" evidence="7">
    <location>
        <begin position="139"/>
        <end position="221"/>
    </location>
</feature>
<feature type="signal peptide" evidence="6">
    <location>
        <begin position="1"/>
        <end position="18"/>
    </location>
</feature>
<keyword evidence="2 6" id="KW-0732">Signal</keyword>
<dbReference type="InterPro" id="IPR013106">
    <property type="entry name" value="Ig_V-set"/>
</dbReference>
<evidence type="ECO:0000256" key="4">
    <source>
        <dbReference type="ARBA" id="ARBA00023180"/>
    </source>
</evidence>
<dbReference type="AlphaFoldDB" id="V9KU54"/>